<protein>
    <submittedName>
        <fullName evidence="2">ISL3 family transposase</fullName>
    </submittedName>
</protein>
<dbReference type="PANTHER" id="PTHR33498:SF1">
    <property type="entry name" value="TRANSPOSASE FOR INSERTION SEQUENCE ELEMENT IS1557"/>
    <property type="match status" value="1"/>
</dbReference>
<dbReference type="Pfam" id="PF01610">
    <property type="entry name" value="DDE_Tnp_ISL3"/>
    <property type="match status" value="1"/>
</dbReference>
<gene>
    <name evidence="2" type="ORF">E4U82_19470</name>
</gene>
<evidence type="ECO:0000313" key="2">
    <source>
        <dbReference type="EMBL" id="TFJ89943.1"/>
    </source>
</evidence>
<keyword evidence="3" id="KW-1185">Reference proteome</keyword>
<evidence type="ECO:0000259" key="1">
    <source>
        <dbReference type="Pfam" id="PF01610"/>
    </source>
</evidence>
<reference evidence="2 3" key="1">
    <citation type="submission" date="2019-03" db="EMBL/GenBank/DDBJ databases">
        <title>Genome sequence of Lentibacillus salicampi ATCC BAA-719.</title>
        <authorList>
            <person name="Maclea K.S."/>
            <person name="Simoes Junior M."/>
        </authorList>
    </citation>
    <scope>NUCLEOTIDE SEQUENCE [LARGE SCALE GENOMIC DNA]</scope>
    <source>
        <strain evidence="2 3">ATCC BAA-719</strain>
    </source>
</reference>
<sequence>QARKQLKRHHRLLEKRCDMLTTKEEAIVEAILKYDERLKSAYNWKEAFIDWYDLSADAEQAKRTLDQWYQQGHRICHDAVESRIKTIQNWETEVINYHRLRFTNAVVEGRHNKIKALQRRHYFTRNRNVYENRILVECNWAYMDGIA</sequence>
<dbReference type="InterPro" id="IPR047951">
    <property type="entry name" value="Transpos_ISL3"/>
</dbReference>
<dbReference type="PANTHER" id="PTHR33498">
    <property type="entry name" value="TRANSPOSASE FOR INSERTION SEQUENCE ELEMENT IS1557"/>
    <property type="match status" value="1"/>
</dbReference>
<dbReference type="EMBL" id="SRHY01000100">
    <property type="protein sequence ID" value="TFJ89943.1"/>
    <property type="molecule type" value="Genomic_DNA"/>
</dbReference>
<evidence type="ECO:0000313" key="3">
    <source>
        <dbReference type="Proteomes" id="UP000298484"/>
    </source>
</evidence>
<comment type="caution">
    <text evidence="2">The sequence shown here is derived from an EMBL/GenBank/DDBJ whole genome shotgun (WGS) entry which is preliminary data.</text>
</comment>
<name>A0A4Y9A667_9BACI</name>
<feature type="non-terminal residue" evidence="2">
    <location>
        <position position="1"/>
    </location>
</feature>
<dbReference type="RefSeq" id="WP_167751512.1">
    <property type="nucleotide sequence ID" value="NZ_SRHY01000100.1"/>
</dbReference>
<feature type="domain" description="Transposase IS204/IS1001/IS1096/IS1165 DDE" evidence="1">
    <location>
        <begin position="2"/>
        <end position="134"/>
    </location>
</feature>
<proteinExistence type="predicted"/>
<accession>A0A4Y9A667</accession>
<dbReference type="AlphaFoldDB" id="A0A4Y9A667"/>
<dbReference type="Proteomes" id="UP000298484">
    <property type="component" value="Unassembled WGS sequence"/>
</dbReference>
<dbReference type="InterPro" id="IPR002560">
    <property type="entry name" value="Transposase_DDE"/>
</dbReference>
<organism evidence="2 3">
    <name type="scientific">Lentibacillus salicampi</name>
    <dbReference type="NCBI Taxonomy" id="175306"/>
    <lineage>
        <taxon>Bacteria</taxon>
        <taxon>Bacillati</taxon>
        <taxon>Bacillota</taxon>
        <taxon>Bacilli</taxon>
        <taxon>Bacillales</taxon>
        <taxon>Bacillaceae</taxon>
        <taxon>Lentibacillus</taxon>
    </lineage>
</organism>